<dbReference type="Proteomes" id="UP000025227">
    <property type="component" value="Unplaced"/>
</dbReference>
<sequence>MVRAEIVITQLQARKELLPFPLYHVSKLRTYADGVNNRRFFSKRKDDCIRGLTMPYRMFGSVVSSCPGRYKKRRKKRRRRGGINKLLL</sequence>
<reference evidence="3" key="1">
    <citation type="submission" date="2020-12" db="UniProtKB">
        <authorList>
            <consortium name="WormBaseParasite"/>
        </authorList>
    </citation>
    <scope>IDENTIFICATION</scope>
    <source>
        <strain evidence="3">MHco3</strain>
    </source>
</reference>
<evidence type="ECO:0000256" key="1">
    <source>
        <dbReference type="SAM" id="MobiDB-lite"/>
    </source>
</evidence>
<proteinExistence type="predicted"/>
<dbReference type="AlphaFoldDB" id="A0A7I4Z5T2"/>
<evidence type="ECO:0000313" key="2">
    <source>
        <dbReference type="Proteomes" id="UP000025227"/>
    </source>
</evidence>
<accession>A0A7I4Z5T2</accession>
<name>A0A7I4Z5T2_HAECO</name>
<feature type="compositionally biased region" description="Basic residues" evidence="1">
    <location>
        <begin position="69"/>
        <end position="82"/>
    </location>
</feature>
<dbReference type="WBParaSite" id="HCON_00181560-00001">
    <property type="protein sequence ID" value="HCON_00181560-00001"/>
    <property type="gene ID" value="HCON_00181560"/>
</dbReference>
<protein>
    <submittedName>
        <fullName evidence="3">Uncharacterized protein</fullName>
    </submittedName>
</protein>
<organism evidence="2 3">
    <name type="scientific">Haemonchus contortus</name>
    <name type="common">Barber pole worm</name>
    <dbReference type="NCBI Taxonomy" id="6289"/>
    <lineage>
        <taxon>Eukaryota</taxon>
        <taxon>Metazoa</taxon>
        <taxon>Ecdysozoa</taxon>
        <taxon>Nematoda</taxon>
        <taxon>Chromadorea</taxon>
        <taxon>Rhabditida</taxon>
        <taxon>Rhabditina</taxon>
        <taxon>Rhabditomorpha</taxon>
        <taxon>Strongyloidea</taxon>
        <taxon>Trichostrongylidae</taxon>
        <taxon>Haemonchus</taxon>
    </lineage>
</organism>
<keyword evidence="2" id="KW-1185">Reference proteome</keyword>
<feature type="region of interest" description="Disordered" evidence="1">
    <location>
        <begin position="68"/>
        <end position="88"/>
    </location>
</feature>
<evidence type="ECO:0000313" key="3">
    <source>
        <dbReference type="WBParaSite" id="HCON_00181560-00001"/>
    </source>
</evidence>